<dbReference type="EMBL" id="CADCXW020000018">
    <property type="protein sequence ID" value="CAD1554307.1"/>
    <property type="molecule type" value="Genomic_DNA"/>
</dbReference>
<protein>
    <submittedName>
        <fullName evidence="1">Uncharacterized protein</fullName>
    </submittedName>
</protein>
<proteinExistence type="predicted"/>
<name>A0A6V7JQ45_9HYME</name>
<gene>
    <name evidence="1" type="ORF">BBRV_LOCUS59062</name>
</gene>
<accession>A0A6V7JQ45</accession>
<dbReference type="AlphaFoldDB" id="A0A6V7JQ45"/>
<evidence type="ECO:0000313" key="1">
    <source>
        <dbReference type="EMBL" id="CAD1554307.1"/>
    </source>
</evidence>
<reference evidence="1" key="1">
    <citation type="submission" date="2020-07" db="EMBL/GenBank/DDBJ databases">
        <authorList>
            <person name="Ferguson B K."/>
        </authorList>
    </citation>
    <scope>NUCLEOTIDE SEQUENCE</scope>
    <source>
        <strain evidence="1">L06</strain>
    </source>
</reference>
<organism evidence="1">
    <name type="scientific">Bracon brevicornis</name>
    <dbReference type="NCBI Taxonomy" id="1563983"/>
    <lineage>
        <taxon>Eukaryota</taxon>
        <taxon>Metazoa</taxon>
        <taxon>Ecdysozoa</taxon>
        <taxon>Arthropoda</taxon>
        <taxon>Hexapoda</taxon>
        <taxon>Insecta</taxon>
        <taxon>Pterygota</taxon>
        <taxon>Neoptera</taxon>
        <taxon>Endopterygota</taxon>
        <taxon>Hymenoptera</taxon>
        <taxon>Apocrita</taxon>
        <taxon>Ichneumonoidea</taxon>
        <taxon>Braconidae</taxon>
        <taxon>Braconinae</taxon>
        <taxon>Bracon</taxon>
    </lineage>
</organism>
<sequence>MGASGEGGKRWRSDLLRVTGYSPRIFAWIFHGSWRKKEKEEKCAGTAYTDLWYPNWFYLQNGYISG</sequence>